<dbReference type="EMBL" id="NCKW01016949">
    <property type="protein sequence ID" value="POM60057.1"/>
    <property type="molecule type" value="Genomic_DNA"/>
</dbReference>
<dbReference type="Proteomes" id="UP000237271">
    <property type="component" value="Unassembled WGS sequence"/>
</dbReference>
<organism evidence="1 2">
    <name type="scientific">Phytophthora palmivora</name>
    <dbReference type="NCBI Taxonomy" id="4796"/>
    <lineage>
        <taxon>Eukaryota</taxon>
        <taxon>Sar</taxon>
        <taxon>Stramenopiles</taxon>
        <taxon>Oomycota</taxon>
        <taxon>Peronosporomycetes</taxon>
        <taxon>Peronosporales</taxon>
        <taxon>Peronosporaceae</taxon>
        <taxon>Phytophthora</taxon>
    </lineage>
</organism>
<dbReference type="OrthoDB" id="129096at2759"/>
<gene>
    <name evidence="1" type="ORF">PHPALM_31135</name>
</gene>
<sequence>MTQIRNTRICIQRLQLNRSIPRYPGKCGQIEVLQLPRQKQRCNQRKRVKQSRLQTNAKPQNLATISLSDKNVHSLSRLLDWANETGDRYHVSEILENYPVIISDDFAGARAARSRREYVRNRDYDFNVVIPEYLVTKLDADVEAERRKRQKPTCLVDTDSDHPGDTTKEIIAYFPGGSPKFTRFVLLCPSVKRFAMLLVITTIYKMKELYSSSTA</sequence>
<dbReference type="AlphaFoldDB" id="A0A2P4X3C3"/>
<protein>
    <submittedName>
        <fullName evidence="1">Uncharacterized protein</fullName>
    </submittedName>
</protein>
<accession>A0A2P4X3C3</accession>
<comment type="caution">
    <text evidence="1">The sequence shown here is derived from an EMBL/GenBank/DDBJ whole genome shotgun (WGS) entry which is preliminary data.</text>
</comment>
<evidence type="ECO:0000313" key="2">
    <source>
        <dbReference type="Proteomes" id="UP000237271"/>
    </source>
</evidence>
<proteinExistence type="predicted"/>
<evidence type="ECO:0000313" key="1">
    <source>
        <dbReference type="EMBL" id="POM60057.1"/>
    </source>
</evidence>
<keyword evidence="2" id="KW-1185">Reference proteome</keyword>
<name>A0A2P4X3C3_9STRA</name>
<reference evidence="1 2" key="1">
    <citation type="journal article" date="2017" name="Genome Biol. Evol.">
        <title>Phytophthora megakarya and P. palmivora, closely related causal agents of cacao black pod rot, underwent increases in genome sizes and gene numbers by different mechanisms.</title>
        <authorList>
            <person name="Ali S.S."/>
            <person name="Shao J."/>
            <person name="Lary D.J."/>
            <person name="Kronmiller B."/>
            <person name="Shen D."/>
            <person name="Strem M.D."/>
            <person name="Amoako-Attah I."/>
            <person name="Akrofi A.Y."/>
            <person name="Begoude B.A."/>
            <person name="Ten Hoopen G.M."/>
            <person name="Coulibaly K."/>
            <person name="Kebe B.I."/>
            <person name="Melnick R.L."/>
            <person name="Guiltinan M.J."/>
            <person name="Tyler B.M."/>
            <person name="Meinhardt L.W."/>
            <person name="Bailey B.A."/>
        </authorList>
    </citation>
    <scope>NUCLEOTIDE SEQUENCE [LARGE SCALE GENOMIC DNA]</scope>
    <source>
        <strain evidence="2">sbr112.9</strain>
    </source>
</reference>